<protein>
    <submittedName>
        <fullName evidence="1">Uncharacterized protein</fullName>
    </submittedName>
</protein>
<comment type="caution">
    <text evidence="1">The sequence shown here is derived from an EMBL/GenBank/DDBJ whole genome shotgun (WGS) entry which is preliminary data.</text>
</comment>
<organism evidence="1 2">
    <name type="scientific">Henosepilachna vigintioctopunctata</name>
    <dbReference type="NCBI Taxonomy" id="420089"/>
    <lineage>
        <taxon>Eukaryota</taxon>
        <taxon>Metazoa</taxon>
        <taxon>Ecdysozoa</taxon>
        <taxon>Arthropoda</taxon>
        <taxon>Hexapoda</taxon>
        <taxon>Insecta</taxon>
        <taxon>Pterygota</taxon>
        <taxon>Neoptera</taxon>
        <taxon>Endopterygota</taxon>
        <taxon>Coleoptera</taxon>
        <taxon>Polyphaga</taxon>
        <taxon>Cucujiformia</taxon>
        <taxon>Coccinelloidea</taxon>
        <taxon>Coccinellidae</taxon>
        <taxon>Epilachninae</taxon>
        <taxon>Epilachnini</taxon>
        <taxon>Henosepilachna</taxon>
    </lineage>
</organism>
<reference evidence="1 2" key="1">
    <citation type="submission" date="2023-03" db="EMBL/GenBank/DDBJ databases">
        <title>Genome insight into feeding habits of ladybird beetles.</title>
        <authorList>
            <person name="Li H.-S."/>
            <person name="Huang Y.-H."/>
            <person name="Pang H."/>
        </authorList>
    </citation>
    <scope>NUCLEOTIDE SEQUENCE [LARGE SCALE GENOMIC DNA]</scope>
    <source>
        <strain evidence="1">SYSU_2023b</strain>
        <tissue evidence="1">Whole body</tissue>
    </source>
</reference>
<sequence length="116" mass="13468">MTHNKALLLFVLPYVKMKRNRDAYKQAKVATEKMGITKIPTHLDLKAHLIQQVERKSERERMLGLTELIFIKPSTISRLSIPETRRHLIATTQLLLGHTKAAHQHLFIHQEPLNCE</sequence>
<proteinExistence type="predicted"/>
<evidence type="ECO:0000313" key="1">
    <source>
        <dbReference type="EMBL" id="KAK9885420.1"/>
    </source>
</evidence>
<accession>A0AAW1UWC8</accession>
<dbReference type="AlphaFoldDB" id="A0AAW1UWC8"/>
<name>A0AAW1UWC8_9CUCU</name>
<keyword evidence="2" id="KW-1185">Reference proteome</keyword>
<dbReference type="Proteomes" id="UP001431783">
    <property type="component" value="Unassembled WGS sequence"/>
</dbReference>
<evidence type="ECO:0000313" key="2">
    <source>
        <dbReference type="Proteomes" id="UP001431783"/>
    </source>
</evidence>
<dbReference type="EMBL" id="JARQZJ010000095">
    <property type="protein sequence ID" value="KAK9885420.1"/>
    <property type="molecule type" value="Genomic_DNA"/>
</dbReference>
<gene>
    <name evidence="1" type="ORF">WA026_010916</name>
</gene>